<keyword evidence="3 5" id="KW-0460">Magnesium</keyword>
<feature type="binding site" evidence="5">
    <location>
        <position position="51"/>
    </location>
    <ligand>
        <name>Mg(2+)</name>
        <dbReference type="ChEBI" id="CHEBI:18420"/>
    </ligand>
</feature>
<dbReference type="AlphaFoldDB" id="A0AAW7K4P3"/>
<dbReference type="CDD" id="cd03430">
    <property type="entry name" value="NUDIX_GDPMH_NudD"/>
    <property type="match status" value="1"/>
</dbReference>
<keyword evidence="2 8" id="KW-0378">Hydrolase</keyword>
<feature type="binding site" evidence="5">
    <location>
        <position position="71"/>
    </location>
    <ligand>
        <name>Mg(2+)</name>
        <dbReference type="ChEBI" id="CHEBI:18420"/>
    </ligand>
</feature>
<dbReference type="Gene3D" id="3.90.79.10">
    <property type="entry name" value="Nucleoside Triphosphate Pyrophosphohydrolase"/>
    <property type="match status" value="1"/>
</dbReference>
<dbReference type="PANTHER" id="PTHR43046">
    <property type="entry name" value="GDP-MANNOSE MANNOSYL HYDROLASE"/>
    <property type="match status" value="1"/>
</dbReference>
<feature type="domain" description="Nudix hydrolase" evidence="7">
    <location>
        <begin position="15"/>
        <end position="154"/>
    </location>
</feature>
<feature type="binding site" evidence="5">
    <location>
        <position position="124"/>
    </location>
    <ligand>
        <name>Mg(2+)</name>
        <dbReference type="ChEBI" id="CHEBI:18420"/>
    </ligand>
</feature>
<dbReference type="InterPro" id="IPR015797">
    <property type="entry name" value="NUDIX_hydrolase-like_dom_sf"/>
</dbReference>
<dbReference type="InterPro" id="IPR020084">
    <property type="entry name" value="NUDIX_hydrolase_CS"/>
</dbReference>
<dbReference type="Pfam" id="PF00293">
    <property type="entry name" value="NUDIX"/>
    <property type="match status" value="1"/>
</dbReference>
<evidence type="ECO:0000256" key="4">
    <source>
        <dbReference type="PIRSR" id="PIRSR037599-1"/>
    </source>
</evidence>
<dbReference type="NCBIfam" id="NF011963">
    <property type="entry name" value="PRK15434.1"/>
    <property type="match status" value="1"/>
</dbReference>
<dbReference type="GO" id="GO:0046872">
    <property type="term" value="F:metal ion binding"/>
    <property type="evidence" value="ECO:0007669"/>
    <property type="project" value="UniProtKB-KW"/>
</dbReference>
<protein>
    <submittedName>
        <fullName evidence="8">GDP-mannose mannosyl hydrolase</fullName>
    </submittedName>
</protein>
<dbReference type="PROSITE" id="PS00893">
    <property type="entry name" value="NUDIX_BOX"/>
    <property type="match status" value="1"/>
</dbReference>
<dbReference type="PANTHER" id="PTHR43046:SF12">
    <property type="entry name" value="GDP-MANNOSE MANNOSYL HYDROLASE"/>
    <property type="match status" value="1"/>
</dbReference>
<comment type="caution">
    <text evidence="8">The sequence shown here is derived from an EMBL/GenBank/DDBJ whole genome shotgun (WGS) entry which is preliminary data.</text>
</comment>
<evidence type="ECO:0000256" key="6">
    <source>
        <dbReference type="PIRSR" id="PIRSR037599-4"/>
    </source>
</evidence>
<name>A0AAW7K4P3_9GAMM</name>
<keyword evidence="1 5" id="KW-0479">Metal-binding</keyword>
<evidence type="ECO:0000256" key="2">
    <source>
        <dbReference type="ARBA" id="ARBA00022801"/>
    </source>
</evidence>
<dbReference type="GO" id="GO:0008727">
    <property type="term" value="F:GDP-mannose mannosyl hydrolase activity"/>
    <property type="evidence" value="ECO:0007669"/>
    <property type="project" value="InterPro"/>
</dbReference>
<feature type="site" description="Critical for catalysis" evidence="4">
    <location>
        <position position="125"/>
    </location>
</feature>
<sequence>MARPLDTSLFKTIVANTPLISIDLVVQDSQNRVLLGKRLNRPAKNYWFVPGGRVRKDETLADAFTRLAKEELGFPISIQNAVFIGTFEHFYPDNFSEEDFSTHYVVLGYKLVIETPLVQLPKDQHSQYCWRAVDDLLSADDVHLHTKLYFQDRK</sequence>
<dbReference type="SUPFAM" id="SSF55811">
    <property type="entry name" value="Nudix"/>
    <property type="match status" value="1"/>
</dbReference>
<accession>A0AAW7K4P3</accession>
<evidence type="ECO:0000313" key="8">
    <source>
        <dbReference type="EMBL" id="MDN0088607.1"/>
    </source>
</evidence>
<evidence type="ECO:0000313" key="9">
    <source>
        <dbReference type="Proteomes" id="UP001167864"/>
    </source>
</evidence>
<dbReference type="RefSeq" id="WP_289818147.1">
    <property type="nucleotide sequence ID" value="NZ_JAUEHU010000015.1"/>
</dbReference>
<comment type="cofactor">
    <cofactor evidence="5">
        <name>Mg(2+)</name>
        <dbReference type="ChEBI" id="CHEBI:18420"/>
    </cofactor>
    <text evidence="5">Binds 1 Mg(2+) ion per subunit.</text>
</comment>
<dbReference type="PIRSF" id="PIRSF037599">
    <property type="entry name" value="GDPMH"/>
    <property type="match status" value="1"/>
</dbReference>
<organism evidence="8 9">
    <name type="scientific">Yersinia nurmii</name>
    <dbReference type="NCBI Taxonomy" id="685706"/>
    <lineage>
        <taxon>Bacteria</taxon>
        <taxon>Pseudomonadati</taxon>
        <taxon>Pseudomonadota</taxon>
        <taxon>Gammaproteobacteria</taxon>
        <taxon>Enterobacterales</taxon>
        <taxon>Yersiniaceae</taxon>
        <taxon>Yersinia</taxon>
    </lineage>
</organism>
<dbReference type="InterPro" id="IPR033715">
    <property type="entry name" value="GDPMH"/>
</dbReference>
<dbReference type="EMBL" id="JAUEHU010000015">
    <property type="protein sequence ID" value="MDN0088607.1"/>
    <property type="molecule type" value="Genomic_DNA"/>
</dbReference>
<reference evidence="8" key="1">
    <citation type="submission" date="2023-06" db="EMBL/GenBank/DDBJ databases">
        <authorList>
            <person name="Polev D.E."/>
            <person name="Saitova A.T."/>
            <person name="Bogumilchik E.A."/>
            <person name="Kokorina G.I."/>
            <person name="Voskresenskaia E.A."/>
        </authorList>
    </citation>
    <scope>NUCLEOTIDE SEQUENCE</scope>
    <source>
        <strain evidence="8">2145 StPb PI</strain>
    </source>
</reference>
<dbReference type="PROSITE" id="PS51462">
    <property type="entry name" value="NUDIX"/>
    <property type="match status" value="1"/>
</dbReference>
<evidence type="ECO:0000256" key="5">
    <source>
        <dbReference type="PIRSR" id="PIRSR037599-3"/>
    </source>
</evidence>
<proteinExistence type="predicted"/>
<dbReference type="Proteomes" id="UP001167864">
    <property type="component" value="Unassembled WGS sequence"/>
</dbReference>
<feature type="short sequence motif" description="Nudix box" evidence="6">
    <location>
        <begin position="52"/>
        <end position="73"/>
    </location>
</feature>
<evidence type="ECO:0000256" key="3">
    <source>
        <dbReference type="ARBA" id="ARBA00022842"/>
    </source>
</evidence>
<evidence type="ECO:0000256" key="1">
    <source>
        <dbReference type="ARBA" id="ARBA00022723"/>
    </source>
</evidence>
<evidence type="ECO:0000259" key="7">
    <source>
        <dbReference type="PROSITE" id="PS51462"/>
    </source>
</evidence>
<dbReference type="InterPro" id="IPR000086">
    <property type="entry name" value="NUDIX_hydrolase_dom"/>
</dbReference>
<gene>
    <name evidence="8" type="ORF">QVN42_14650</name>
</gene>